<proteinExistence type="predicted"/>
<dbReference type="Proteomes" id="UP001595721">
    <property type="component" value="Unassembled WGS sequence"/>
</dbReference>
<feature type="non-terminal residue" evidence="2">
    <location>
        <position position="417"/>
    </location>
</feature>
<evidence type="ECO:0000313" key="2">
    <source>
        <dbReference type="EMBL" id="MFC3530511.1"/>
    </source>
</evidence>
<comment type="caution">
    <text evidence="2">The sequence shown here is derived from an EMBL/GenBank/DDBJ whole genome shotgun (WGS) entry which is preliminary data.</text>
</comment>
<feature type="compositionally biased region" description="Basic and acidic residues" evidence="1">
    <location>
        <begin position="373"/>
        <end position="389"/>
    </location>
</feature>
<reference evidence="3" key="1">
    <citation type="journal article" date="2019" name="Int. J. Syst. Evol. Microbiol.">
        <title>The Global Catalogue of Microorganisms (GCM) 10K type strain sequencing project: providing services to taxonomists for standard genome sequencing and annotation.</title>
        <authorList>
            <consortium name="The Broad Institute Genomics Platform"/>
            <consortium name="The Broad Institute Genome Sequencing Center for Infectious Disease"/>
            <person name="Wu L."/>
            <person name="Ma J."/>
        </authorList>
    </citation>
    <scope>NUCLEOTIDE SEQUENCE [LARGE SCALE GENOMIC DNA]</scope>
    <source>
        <strain evidence="3">KCTC 42899</strain>
    </source>
</reference>
<organism evidence="2 3">
    <name type="scientific">Paracoccus mangrovi</name>
    <dbReference type="NCBI Taxonomy" id="1715645"/>
    <lineage>
        <taxon>Bacteria</taxon>
        <taxon>Pseudomonadati</taxon>
        <taxon>Pseudomonadota</taxon>
        <taxon>Alphaproteobacteria</taxon>
        <taxon>Rhodobacterales</taxon>
        <taxon>Paracoccaceae</taxon>
        <taxon>Paracoccus</taxon>
    </lineage>
</organism>
<dbReference type="RefSeq" id="WP_377746747.1">
    <property type="nucleotide sequence ID" value="NZ_JBHRXJ010000031.1"/>
</dbReference>
<evidence type="ECO:0000313" key="3">
    <source>
        <dbReference type="Proteomes" id="UP001595721"/>
    </source>
</evidence>
<gene>
    <name evidence="2" type="ORF">ACFOMH_20305</name>
</gene>
<keyword evidence="3" id="KW-1185">Reference proteome</keyword>
<protein>
    <submittedName>
        <fullName evidence="2">Uncharacterized protein</fullName>
    </submittedName>
</protein>
<accession>A0ABV7RB68</accession>
<dbReference type="EMBL" id="JBHRXJ010000031">
    <property type="protein sequence ID" value="MFC3530511.1"/>
    <property type="molecule type" value="Genomic_DNA"/>
</dbReference>
<evidence type="ECO:0000256" key="1">
    <source>
        <dbReference type="SAM" id="MobiDB-lite"/>
    </source>
</evidence>
<feature type="region of interest" description="Disordered" evidence="1">
    <location>
        <begin position="341"/>
        <end position="389"/>
    </location>
</feature>
<name>A0ABV7RB68_9RHOB</name>
<sequence length="417" mass="47392">MLIKFLKHTGAARDGQPGDPDARLAIDYLQGEMVLKPERAGGPKVWIRRATPPIPISGNAWLISQTCAALPFQHRYTSGVIAFDRHDIDIAAWTRGDLALRGLTDALMRDFEDTSFAGIPEEHRPEVLWNAHTDKRRLELNFLFARAVLDSQGRLKAINPKPPRSIGFALWEAFRDSWNHRHGWADPLAPERHRHLKLPGSVISSPARDIEGNPIFDIREELDMAVGMEIERGRIANRNDVLAWLEAQGHRITRKGKNYISVECLLPPERGGPRNAPNRYARAIRLCGDLFDQRFTSPAWLDECGWNDGGLPPQRRDMRGAAATLDRLRALRAAHHRERLGWPEEAPDPEPDAEDEIEGTTCAWSPPSPQPARQHDTRTKPRRPTFDEARLPEDLIAKLRFVDYRKRRIWLQDGSSV</sequence>
<feature type="compositionally biased region" description="Acidic residues" evidence="1">
    <location>
        <begin position="345"/>
        <end position="358"/>
    </location>
</feature>